<keyword evidence="8" id="KW-1185">Reference proteome</keyword>
<dbReference type="Gene3D" id="1.20.120.1080">
    <property type="match status" value="1"/>
</dbReference>
<comment type="caution">
    <text evidence="7">The sequence shown here is derived from an EMBL/GenBank/DDBJ whole genome shotgun (WGS) entry which is preliminary data.</text>
</comment>
<evidence type="ECO:0000256" key="4">
    <source>
        <dbReference type="ARBA" id="ARBA00022840"/>
    </source>
</evidence>
<dbReference type="InterPro" id="IPR007502">
    <property type="entry name" value="Helicase-assoc_dom"/>
</dbReference>
<evidence type="ECO:0000313" key="8">
    <source>
        <dbReference type="Proteomes" id="UP001149400"/>
    </source>
</evidence>
<dbReference type="SMART" id="SM00847">
    <property type="entry name" value="HA2"/>
    <property type="match status" value="1"/>
</dbReference>
<keyword evidence="4" id="KW-0067">ATP-binding</keyword>
<dbReference type="Proteomes" id="UP001149400">
    <property type="component" value="Unassembled WGS sequence"/>
</dbReference>
<proteinExistence type="predicted"/>
<dbReference type="Pfam" id="PF00270">
    <property type="entry name" value="DEAD"/>
    <property type="match status" value="1"/>
</dbReference>
<dbReference type="InterPro" id="IPR001650">
    <property type="entry name" value="Helicase_C-like"/>
</dbReference>
<dbReference type="CDD" id="cd17917">
    <property type="entry name" value="DEXHc_RHA-like"/>
    <property type="match status" value="1"/>
</dbReference>
<evidence type="ECO:0000256" key="2">
    <source>
        <dbReference type="ARBA" id="ARBA00022801"/>
    </source>
</evidence>
<feature type="domain" description="Helicase C-terminal" evidence="6">
    <location>
        <begin position="213"/>
        <end position="383"/>
    </location>
</feature>
<name>A0ABT5QUI9_9GAMM</name>
<dbReference type="Pfam" id="PF00271">
    <property type="entry name" value="Helicase_C"/>
    <property type="match status" value="1"/>
</dbReference>
<dbReference type="GO" id="GO:0004386">
    <property type="term" value="F:helicase activity"/>
    <property type="evidence" value="ECO:0007669"/>
    <property type="project" value="UniProtKB-KW"/>
</dbReference>
<dbReference type="PROSITE" id="PS51192">
    <property type="entry name" value="HELICASE_ATP_BIND_1"/>
    <property type="match status" value="1"/>
</dbReference>
<dbReference type="EMBL" id="JAJUBC010000001">
    <property type="protein sequence ID" value="MDD1791673.1"/>
    <property type="molecule type" value="Genomic_DNA"/>
</dbReference>
<evidence type="ECO:0000259" key="6">
    <source>
        <dbReference type="PROSITE" id="PS51194"/>
    </source>
</evidence>
<keyword evidence="2" id="KW-0378">Hydrolase</keyword>
<keyword evidence="3 7" id="KW-0347">Helicase</keyword>
<dbReference type="InterPro" id="IPR011545">
    <property type="entry name" value="DEAD/DEAH_box_helicase_dom"/>
</dbReference>
<gene>
    <name evidence="7" type="ORF">LRP50_00835</name>
</gene>
<keyword evidence="1" id="KW-0547">Nucleotide-binding</keyword>
<evidence type="ECO:0000256" key="1">
    <source>
        <dbReference type="ARBA" id="ARBA00022741"/>
    </source>
</evidence>
<protein>
    <submittedName>
        <fullName evidence="7">DEAD/DEAH box helicase</fullName>
    </submittedName>
</protein>
<dbReference type="InterPro" id="IPR014001">
    <property type="entry name" value="Helicase_ATP-bd"/>
</dbReference>
<evidence type="ECO:0000256" key="3">
    <source>
        <dbReference type="ARBA" id="ARBA00022806"/>
    </source>
</evidence>
<sequence length="802" mass="88904">MSKSNPIQMTPSKVIHLPIDSIKSEVESVLAHRNVIIQSDTGTGKSTRLPVWASKLGRVLVIEPRRVACTSLAGFVAETLSGEKGKSAADRIGQQVGYAIKFDYRFSEDTQIVFATPGVVLRWFSEDKLATFDVIMIDEFHERRAETDLLAALLVKHNAHRLIITSATLESEKLSHYFNADLIKADVSSYGVTISHHANDSQLMPSGKQLELRVKPIVELALARGGDILVFLPGKKEINVCASALKGLEEEFGADVIPLHASVTDGDRKRALHSASHQRIVLATNVAETSLTIPGIVTVIDTGMERRTHQRNGRTALALHAISKASAKQRAGRAGRISAGYCERLYGEHAPLEAFTPPELEREDLIETMLASACCGFTLDELSFLSALPDKSLNSAYHRLITMGAIEDNGSVTEHGKLLYPLPIDSLFAHLISGMTSKTNKEAMCDLVAILQTPMSVWKRKAGDLALDNVKAWNQTLCDAVTSIAVLRGEQPEEIDVDLLGLDEARRLAVSLREAFELPQWEAASCFQRESFLRNVIDIAPELAFVRREKRQQAFGNGISEVVLSRDSDFAPEYQAAIVFDQFHLAGRGAKQTTSYATCMSPLPYSWLADANIGNIEVAAQVERNGEVFDVRHQVYAGRVIAQFEHQAEGASLLRAIVNQILDGALMEGVGETSRTQIAYWNLYQQLIAEKPLAPVDVAEWLEDKLSELGVETVEDMELIGDDDLHFDGIPSWEFDDFVQTYPLRVVLPELTLSAEYFRFKRTVVVHHVCGNRKDGPKRWELPSWNGWRVQYKKASRVVDVK</sequence>
<accession>A0ABT5QUI9</accession>
<dbReference type="PANTHER" id="PTHR43519">
    <property type="entry name" value="ATP-DEPENDENT RNA HELICASE HRPB"/>
    <property type="match status" value="1"/>
</dbReference>
<feature type="domain" description="Helicase ATP-binding" evidence="5">
    <location>
        <begin position="26"/>
        <end position="187"/>
    </location>
</feature>
<organism evidence="7 8">
    <name type="scientific">Enterovibrio gelatinilyticus</name>
    <dbReference type="NCBI Taxonomy" id="2899819"/>
    <lineage>
        <taxon>Bacteria</taxon>
        <taxon>Pseudomonadati</taxon>
        <taxon>Pseudomonadota</taxon>
        <taxon>Gammaproteobacteria</taxon>
        <taxon>Vibrionales</taxon>
        <taxon>Vibrionaceae</taxon>
        <taxon>Enterovibrio</taxon>
    </lineage>
</organism>
<dbReference type="PROSITE" id="PS51194">
    <property type="entry name" value="HELICASE_CTER"/>
    <property type="match status" value="1"/>
</dbReference>
<evidence type="ECO:0000313" key="7">
    <source>
        <dbReference type="EMBL" id="MDD1791673.1"/>
    </source>
</evidence>
<dbReference type="SUPFAM" id="SSF52540">
    <property type="entry name" value="P-loop containing nucleoside triphosphate hydrolases"/>
    <property type="match status" value="1"/>
</dbReference>
<dbReference type="CDD" id="cd18791">
    <property type="entry name" value="SF2_C_RHA"/>
    <property type="match status" value="1"/>
</dbReference>
<evidence type="ECO:0000259" key="5">
    <source>
        <dbReference type="PROSITE" id="PS51192"/>
    </source>
</evidence>
<reference evidence="7" key="1">
    <citation type="submission" date="2021-12" db="EMBL/GenBank/DDBJ databases">
        <title>Enterovibrio ZSDZ35 sp. nov. and Enterovibrio ZSDZ42 sp. nov., isolated from coastal seawater in Qingdao.</title>
        <authorList>
            <person name="Zhang P."/>
        </authorList>
    </citation>
    <scope>NUCLEOTIDE SEQUENCE</scope>
    <source>
        <strain evidence="7">ZSDZ42</strain>
    </source>
</reference>
<dbReference type="SMART" id="SM00490">
    <property type="entry name" value="HELICc"/>
    <property type="match status" value="1"/>
</dbReference>
<dbReference type="SMART" id="SM00487">
    <property type="entry name" value="DEXDc"/>
    <property type="match status" value="1"/>
</dbReference>
<dbReference type="InterPro" id="IPR027417">
    <property type="entry name" value="P-loop_NTPase"/>
</dbReference>
<dbReference type="Gene3D" id="3.40.50.300">
    <property type="entry name" value="P-loop containing nucleotide triphosphate hydrolases"/>
    <property type="match status" value="2"/>
</dbReference>
<dbReference type="PANTHER" id="PTHR43519:SF1">
    <property type="entry name" value="ATP-DEPENDENT RNA HELICASE HRPB"/>
    <property type="match status" value="1"/>
</dbReference>